<dbReference type="EMBL" id="CAJJDN010000305">
    <property type="protein sequence ID" value="CAD8130585.1"/>
    <property type="molecule type" value="Genomic_DNA"/>
</dbReference>
<proteinExistence type="predicted"/>
<evidence type="ECO:0000313" key="1">
    <source>
        <dbReference type="EMBL" id="CAD8130585.1"/>
    </source>
</evidence>
<dbReference type="AlphaFoldDB" id="A0A8S1RUA4"/>
<gene>
    <name evidence="1" type="ORF">PSON_ATCC_30995.1.T3050005</name>
</gene>
<name>A0A8S1RUA4_9CILI</name>
<accession>A0A8S1RUA4</accession>
<protein>
    <submittedName>
        <fullName evidence="1">Uncharacterized protein</fullName>
    </submittedName>
</protein>
<organism evidence="1 2">
    <name type="scientific">Paramecium sonneborni</name>
    <dbReference type="NCBI Taxonomy" id="65129"/>
    <lineage>
        <taxon>Eukaryota</taxon>
        <taxon>Sar</taxon>
        <taxon>Alveolata</taxon>
        <taxon>Ciliophora</taxon>
        <taxon>Intramacronucleata</taxon>
        <taxon>Oligohymenophorea</taxon>
        <taxon>Peniculida</taxon>
        <taxon>Parameciidae</taxon>
        <taxon>Paramecium</taxon>
    </lineage>
</organism>
<sequence length="174" mass="20820">MKWRCECQQILDQSNVTIIQGGNRKYNISQIINLLNADSDIQDPFYCQQLQKIKKEYENWLINLQEFENQLSGQVTPNFIQLIKLITKNQYQDNNLQTKLWQYYIQMIWIQKAEEFVEAKANPQAYKTLISCATYANIDSKNILLLKLKEHLFIMDDLSRKLKEYQEQRFLEQA</sequence>
<dbReference type="Proteomes" id="UP000692954">
    <property type="component" value="Unassembled WGS sequence"/>
</dbReference>
<evidence type="ECO:0000313" key="2">
    <source>
        <dbReference type="Proteomes" id="UP000692954"/>
    </source>
</evidence>
<reference evidence="1" key="1">
    <citation type="submission" date="2021-01" db="EMBL/GenBank/DDBJ databases">
        <authorList>
            <consortium name="Genoscope - CEA"/>
            <person name="William W."/>
        </authorList>
    </citation>
    <scope>NUCLEOTIDE SEQUENCE</scope>
</reference>
<keyword evidence="2" id="KW-1185">Reference proteome</keyword>
<comment type="caution">
    <text evidence="1">The sequence shown here is derived from an EMBL/GenBank/DDBJ whole genome shotgun (WGS) entry which is preliminary data.</text>
</comment>